<keyword evidence="3" id="KW-1003">Cell membrane</keyword>
<protein>
    <submittedName>
        <fullName evidence="9">RbtT/DalT/CsbX family MFS transporter</fullName>
    </submittedName>
</protein>
<evidence type="ECO:0000256" key="3">
    <source>
        <dbReference type="ARBA" id="ARBA00022475"/>
    </source>
</evidence>
<feature type="transmembrane region" description="Helical" evidence="8">
    <location>
        <begin position="179"/>
        <end position="204"/>
    </location>
</feature>
<dbReference type="EMBL" id="BAAAGS010000083">
    <property type="protein sequence ID" value="GAA0559874.1"/>
    <property type="molecule type" value="Genomic_DNA"/>
</dbReference>
<dbReference type="InterPro" id="IPR050171">
    <property type="entry name" value="MFS_Transporters"/>
</dbReference>
<dbReference type="Pfam" id="PF07690">
    <property type="entry name" value="MFS_1"/>
    <property type="match status" value="1"/>
</dbReference>
<feature type="transmembrane region" description="Helical" evidence="8">
    <location>
        <begin position="117"/>
        <end position="137"/>
    </location>
</feature>
<evidence type="ECO:0000256" key="6">
    <source>
        <dbReference type="ARBA" id="ARBA00023136"/>
    </source>
</evidence>
<feature type="transmembrane region" description="Helical" evidence="8">
    <location>
        <begin position="143"/>
        <end position="167"/>
    </location>
</feature>
<dbReference type="PANTHER" id="PTHR23517">
    <property type="entry name" value="RESISTANCE PROTEIN MDTM, PUTATIVE-RELATED-RELATED"/>
    <property type="match status" value="1"/>
</dbReference>
<dbReference type="InterPro" id="IPR011701">
    <property type="entry name" value="MFS"/>
</dbReference>
<evidence type="ECO:0000256" key="2">
    <source>
        <dbReference type="ARBA" id="ARBA00022448"/>
    </source>
</evidence>
<feature type="transmembrane region" description="Helical" evidence="8">
    <location>
        <begin position="210"/>
        <end position="232"/>
    </location>
</feature>
<reference evidence="9 10" key="1">
    <citation type="journal article" date="2019" name="Int. J. Syst. Evol. Microbiol.">
        <title>The Global Catalogue of Microorganisms (GCM) 10K type strain sequencing project: providing services to taxonomists for standard genome sequencing and annotation.</title>
        <authorList>
            <consortium name="The Broad Institute Genomics Platform"/>
            <consortium name="The Broad Institute Genome Sequencing Center for Infectious Disease"/>
            <person name="Wu L."/>
            <person name="Ma J."/>
        </authorList>
    </citation>
    <scope>NUCLEOTIDE SEQUENCE [LARGE SCALE GENOMIC DNA]</scope>
    <source>
        <strain evidence="9 10">JCM 10303</strain>
    </source>
</reference>
<evidence type="ECO:0000256" key="8">
    <source>
        <dbReference type="SAM" id="Phobius"/>
    </source>
</evidence>
<evidence type="ECO:0000256" key="1">
    <source>
        <dbReference type="ARBA" id="ARBA00004651"/>
    </source>
</evidence>
<dbReference type="CDD" id="cd17337">
    <property type="entry name" value="MFS_CsbX"/>
    <property type="match status" value="1"/>
</dbReference>
<organism evidence="9 10">
    <name type="scientific">Saccharopolyspora erythraea</name>
    <name type="common">Streptomyces erythraeus</name>
    <dbReference type="NCBI Taxonomy" id="1836"/>
    <lineage>
        <taxon>Bacteria</taxon>
        <taxon>Bacillati</taxon>
        <taxon>Actinomycetota</taxon>
        <taxon>Actinomycetes</taxon>
        <taxon>Pseudonocardiales</taxon>
        <taxon>Pseudonocardiaceae</taxon>
        <taxon>Saccharopolyspora</taxon>
    </lineage>
</organism>
<comment type="caution">
    <text evidence="9">The sequence shown here is derived from an EMBL/GenBank/DDBJ whole genome shotgun (WGS) entry which is preliminary data.</text>
</comment>
<dbReference type="SUPFAM" id="SSF103473">
    <property type="entry name" value="MFS general substrate transporter"/>
    <property type="match status" value="1"/>
</dbReference>
<gene>
    <name evidence="9" type="ORF">GCM10009533_66330</name>
</gene>
<evidence type="ECO:0000313" key="9">
    <source>
        <dbReference type="EMBL" id="GAA0559874.1"/>
    </source>
</evidence>
<dbReference type="InterPro" id="IPR036259">
    <property type="entry name" value="MFS_trans_sf"/>
</dbReference>
<evidence type="ECO:0000256" key="5">
    <source>
        <dbReference type="ARBA" id="ARBA00022989"/>
    </source>
</evidence>
<proteinExistence type="predicted"/>
<evidence type="ECO:0000313" key="10">
    <source>
        <dbReference type="Proteomes" id="UP001500729"/>
    </source>
</evidence>
<dbReference type="Gene3D" id="1.20.1250.20">
    <property type="entry name" value="MFS general substrate transporter like domains"/>
    <property type="match status" value="2"/>
</dbReference>
<keyword evidence="10" id="KW-1185">Reference proteome</keyword>
<feature type="transmembrane region" description="Helical" evidence="8">
    <location>
        <begin position="84"/>
        <end position="105"/>
    </location>
</feature>
<comment type="subcellular location">
    <subcellularLocation>
        <location evidence="1">Cell membrane</location>
        <topology evidence="1">Multi-pass membrane protein</topology>
    </subcellularLocation>
</comment>
<name>A0ABN1E6S3_SACER</name>
<feature type="transmembrane region" description="Helical" evidence="8">
    <location>
        <begin position="48"/>
        <end position="64"/>
    </location>
</feature>
<feature type="region of interest" description="Disordered" evidence="7">
    <location>
        <begin position="11"/>
        <end position="34"/>
    </location>
</feature>
<dbReference type="NCBIfam" id="TIGR00897">
    <property type="entry name" value="2A0118"/>
    <property type="match status" value="1"/>
</dbReference>
<evidence type="ECO:0000256" key="7">
    <source>
        <dbReference type="SAM" id="MobiDB-lite"/>
    </source>
</evidence>
<keyword evidence="2" id="KW-0813">Transport</keyword>
<feature type="transmembrane region" description="Helical" evidence="8">
    <location>
        <begin position="399"/>
        <end position="419"/>
    </location>
</feature>
<keyword evidence="6 8" id="KW-0472">Membrane</keyword>
<keyword evidence="5 8" id="KW-1133">Transmembrane helix</keyword>
<dbReference type="Proteomes" id="UP001500729">
    <property type="component" value="Unassembled WGS sequence"/>
</dbReference>
<feature type="transmembrane region" description="Helical" evidence="8">
    <location>
        <begin position="364"/>
        <end position="387"/>
    </location>
</feature>
<keyword evidence="4 8" id="KW-0812">Transmembrane</keyword>
<accession>A0ABN1E6S3</accession>
<dbReference type="InterPro" id="IPR004748">
    <property type="entry name" value="Polyol_permease-like"/>
</dbReference>
<feature type="transmembrane region" description="Helical" evidence="8">
    <location>
        <begin position="425"/>
        <end position="447"/>
    </location>
</feature>
<evidence type="ECO:0000256" key="4">
    <source>
        <dbReference type="ARBA" id="ARBA00022692"/>
    </source>
</evidence>
<feature type="transmembrane region" description="Helical" evidence="8">
    <location>
        <begin position="338"/>
        <end position="358"/>
    </location>
</feature>
<dbReference type="RefSeq" id="WP_009950500.1">
    <property type="nucleotide sequence ID" value="NZ_BAAAGS010000083.1"/>
</dbReference>
<feature type="transmembrane region" description="Helical" evidence="8">
    <location>
        <begin position="308"/>
        <end position="326"/>
    </location>
</feature>
<sequence length="474" mass="49899">MYARSLEIVMPRQSPPSDPRRIAQDDAEPGDFGNPAGVLERIGIPQRLFWGFVAVLIFMVGDGVETTYLSDYLQQPEGGGLPGATASFATVTLYGVAAMIAAWFSGTLSAIWGPRRVMWLGGAWWIVFEALFLFVAIPSHSATLIVAAYGVRGFAYPLFAFAFLVWAQVASPASMRGSVAGWFWFAFTGGLPTLGAAVAALAIGPLGMSLYDTLVLSMVLVSVGVLLGSFAVREKHGLQPIADSSVDNPRSLRRLGEGVGILWRDRRTLAGGLVRIVNTAPQYGFFAMFPFVFGPAAAGGGFLSAAQIASLASIAYGANIAANLFFGVFADRFGWRRTVTWFGCVGCAIATPVWYFGAVAAQNFAVTATFGVLYGVLLAGFVPLSALMPSMVARKDKGAALAVLNLGAGGAAFVGPVVVTVLYPLVGGGGVAVTFSLMYFGVALLTLKMKDESDPGERKPARSALPVTTVQTIL</sequence>